<proteinExistence type="inferred from homology"/>
<dbReference type="Pfam" id="PF03795">
    <property type="entry name" value="YCII"/>
    <property type="match status" value="1"/>
</dbReference>
<dbReference type="InterPro" id="IPR005545">
    <property type="entry name" value="YCII"/>
</dbReference>
<name>A0A9D2J474_9MICO</name>
<comment type="caution">
    <text evidence="3">The sequence shown here is derived from an EMBL/GenBank/DDBJ whole genome shotgun (WGS) entry which is preliminary data.</text>
</comment>
<gene>
    <name evidence="3" type="ORF">H9815_09305</name>
</gene>
<accession>A0A9D2J474</accession>
<dbReference type="EMBL" id="DXBY01000156">
    <property type="protein sequence ID" value="HIZ35963.1"/>
    <property type="molecule type" value="Genomic_DNA"/>
</dbReference>
<reference evidence="3" key="2">
    <citation type="submission" date="2021-04" db="EMBL/GenBank/DDBJ databases">
        <authorList>
            <person name="Gilroy R."/>
        </authorList>
    </citation>
    <scope>NUCLEOTIDE SEQUENCE</scope>
    <source>
        <strain evidence="3">ChiGjej4B4-7305</strain>
    </source>
</reference>
<organism evidence="3 4">
    <name type="scientific">Candidatus Ruania gallistercoris</name>
    <dbReference type="NCBI Taxonomy" id="2838746"/>
    <lineage>
        <taxon>Bacteria</taxon>
        <taxon>Bacillati</taxon>
        <taxon>Actinomycetota</taxon>
        <taxon>Actinomycetes</taxon>
        <taxon>Micrococcales</taxon>
        <taxon>Ruaniaceae</taxon>
        <taxon>Ruania</taxon>
    </lineage>
</organism>
<evidence type="ECO:0000256" key="1">
    <source>
        <dbReference type="ARBA" id="ARBA00007689"/>
    </source>
</evidence>
<protein>
    <recommendedName>
        <fullName evidence="2">YCII-related domain-containing protein</fullName>
    </recommendedName>
</protein>
<reference evidence="3" key="1">
    <citation type="journal article" date="2021" name="PeerJ">
        <title>Extensive microbial diversity within the chicken gut microbiome revealed by metagenomics and culture.</title>
        <authorList>
            <person name="Gilroy R."/>
            <person name="Ravi A."/>
            <person name="Getino M."/>
            <person name="Pursley I."/>
            <person name="Horton D.L."/>
            <person name="Alikhan N.F."/>
            <person name="Baker D."/>
            <person name="Gharbi K."/>
            <person name="Hall N."/>
            <person name="Watson M."/>
            <person name="Adriaenssens E.M."/>
            <person name="Foster-Nyarko E."/>
            <person name="Jarju S."/>
            <person name="Secka A."/>
            <person name="Antonio M."/>
            <person name="Oren A."/>
            <person name="Chaudhuri R.R."/>
            <person name="La Ragione R."/>
            <person name="Hildebrand F."/>
            <person name="Pallen M.J."/>
        </authorList>
    </citation>
    <scope>NUCLEOTIDE SEQUENCE</scope>
    <source>
        <strain evidence="3">ChiGjej4B4-7305</strain>
    </source>
</reference>
<dbReference type="InterPro" id="IPR011008">
    <property type="entry name" value="Dimeric_a/b-barrel"/>
</dbReference>
<dbReference type="AlphaFoldDB" id="A0A9D2J474"/>
<feature type="domain" description="YCII-related" evidence="2">
    <location>
        <begin position="4"/>
        <end position="87"/>
    </location>
</feature>
<dbReference type="Proteomes" id="UP000824037">
    <property type="component" value="Unassembled WGS sequence"/>
</dbReference>
<dbReference type="SUPFAM" id="SSF54909">
    <property type="entry name" value="Dimeric alpha+beta barrel"/>
    <property type="match status" value="1"/>
</dbReference>
<evidence type="ECO:0000313" key="4">
    <source>
        <dbReference type="Proteomes" id="UP000824037"/>
    </source>
</evidence>
<comment type="similarity">
    <text evidence="1">Belongs to the YciI family.</text>
</comment>
<sequence length="98" mass="10718">MSAFAVEYTYDPDRGEDMDRIRPGHRAFLRSLLEQGRLLASGPWVGEEPGALLLVLAEDEAAVEQLLDADPFQQAGLITGRRVRGWNPVIGPFAPDAA</sequence>
<evidence type="ECO:0000313" key="3">
    <source>
        <dbReference type="EMBL" id="HIZ35963.1"/>
    </source>
</evidence>
<dbReference type="Gene3D" id="3.30.70.1060">
    <property type="entry name" value="Dimeric alpha+beta barrel"/>
    <property type="match status" value="1"/>
</dbReference>
<evidence type="ECO:0000259" key="2">
    <source>
        <dbReference type="Pfam" id="PF03795"/>
    </source>
</evidence>